<organismHost>
    <name type="scientific">Sus scrofa</name>
    <name type="common">Pig</name>
    <dbReference type="NCBI Taxonomy" id="9823"/>
</organismHost>
<name>A0A6G7KTH0_ASF</name>
<proteinExistence type="predicted"/>
<dbReference type="InterPro" id="IPR004848">
    <property type="entry name" value="ASFV_fam_110"/>
</dbReference>
<protein>
    <submittedName>
        <fullName evidence="1">p110_4L</fullName>
    </submittedName>
</protein>
<organismHost>
    <name type="scientific">Phacochoerus aethiopicus</name>
    <name type="common">Warthog</name>
    <dbReference type="NCBI Taxonomy" id="85517"/>
</organismHost>
<organismHost>
    <name type="scientific">Potamochoerus larvatus</name>
    <name type="common">Bushpig</name>
    <dbReference type="NCBI Taxonomy" id="273792"/>
</organismHost>
<dbReference type="Pfam" id="PF01639">
    <property type="entry name" value="v110"/>
    <property type="match status" value="1"/>
</dbReference>
<reference evidence="1" key="1">
    <citation type="submission" date="2019-11" db="EMBL/GenBank/DDBJ databases">
        <authorList>
            <person name="Ndlovu S.S."/>
            <person name="Carulei O."/>
        </authorList>
    </citation>
    <scope>NUCLEOTIDE SEQUENCE [LARGE SCALE GENOMIC DNA]</scope>
    <source>
        <strain evidence="1">RSA_W1_1999</strain>
    </source>
</reference>
<organism evidence="1">
    <name type="scientific">African swine fever virus</name>
    <name type="common">ASFV</name>
    <dbReference type="NCBI Taxonomy" id="10497"/>
    <lineage>
        <taxon>Viruses</taxon>
        <taxon>Varidnaviria</taxon>
        <taxon>Bamfordvirae</taxon>
        <taxon>Nucleocytoviricota</taxon>
        <taxon>Pokkesviricetes</taxon>
        <taxon>Asfuvirales</taxon>
        <taxon>Asfarviridae</taxon>
        <taxon>Asfivirus</taxon>
        <taxon>Asfivirus haemorrhagiae</taxon>
    </lineage>
</organism>
<accession>A0A6G7KTH0</accession>
<evidence type="ECO:0000313" key="1">
    <source>
        <dbReference type="EMBL" id="QII88691.1"/>
    </source>
</evidence>
<organismHost>
    <name type="scientific">Ornithodoros moubata</name>
    <name type="common">Soft tick</name>
    <name type="synonym">Argasid tick</name>
    <dbReference type="NCBI Taxonomy" id="6938"/>
</organismHost>
<organismHost>
    <name type="scientific">Ornithodoros</name>
    <name type="common">relapsing fever ticks</name>
    <dbReference type="NCBI Taxonomy" id="6937"/>
</organismHost>
<dbReference type="EMBL" id="MN641876">
    <property type="protein sequence ID" value="QII88691.1"/>
    <property type="molecule type" value="Genomic_DNA"/>
</dbReference>
<sequence length="125" mass="14341">MLVVFFLGILGLLANQILGLPTQAGGHLRSTDNPPQEELGYWCTYMESCKFCWECAHGICKNKVNKSMPLIIENSYLTSCEVSRWYNQCTYSEGNGHYHVMDCSDPVPHNRPHQLLKKIYEKEDL</sequence>
<gene>
    <name evidence="1" type="primary">110_4L</name>
</gene>
<organismHost>
    <name type="scientific">Phacochoerus africanus</name>
    <name type="common">Warthog</name>
    <dbReference type="NCBI Taxonomy" id="41426"/>
</organismHost>